<organism evidence="2 3">
    <name type="scientific">Microbacterium saperdae</name>
    <dbReference type="NCBI Taxonomy" id="69368"/>
    <lineage>
        <taxon>Bacteria</taxon>
        <taxon>Bacillati</taxon>
        <taxon>Actinomycetota</taxon>
        <taxon>Actinomycetes</taxon>
        <taxon>Micrococcales</taxon>
        <taxon>Microbacteriaceae</taxon>
        <taxon>Microbacterium</taxon>
    </lineage>
</organism>
<sequence length="221" mass="24198">MQRDVLTRLFLHGAGRRGHAAWPGLPESSGTFLEFDSRSTIDDQTRALQDSPHQAIVFAHSIGAVPAALAARPMGVRGAVLVEPALYDIVRGESAIERHIGIVVEARAQAEAGNLEGFWAILRPLMFGGSFDPSTWEQEKPLAQQWAVTNLPWGHGVRAQMLGEIPTLVVTGGWNDEYEIIARRLVDDVGAEHHVLPGAAHRPQDHPGFVSVVERFELSLR</sequence>
<keyword evidence="2" id="KW-0378">Hydrolase</keyword>
<dbReference type="AlphaFoldDB" id="A0A543BNA9"/>
<feature type="domain" description="AB hydrolase-1" evidence="1">
    <location>
        <begin position="21"/>
        <end position="209"/>
    </location>
</feature>
<dbReference type="InterPro" id="IPR029058">
    <property type="entry name" value="AB_hydrolase_fold"/>
</dbReference>
<dbReference type="SUPFAM" id="SSF53474">
    <property type="entry name" value="alpha/beta-Hydrolases"/>
    <property type="match status" value="1"/>
</dbReference>
<dbReference type="Pfam" id="PF12697">
    <property type="entry name" value="Abhydrolase_6"/>
    <property type="match status" value="1"/>
</dbReference>
<dbReference type="Gene3D" id="3.40.50.1820">
    <property type="entry name" value="alpha/beta hydrolase"/>
    <property type="match status" value="1"/>
</dbReference>
<protein>
    <submittedName>
        <fullName evidence="2">Alpha/beta hydrolase family protein</fullName>
    </submittedName>
</protein>
<accession>A0A543BNA9</accession>
<dbReference type="InterPro" id="IPR000073">
    <property type="entry name" value="AB_hydrolase_1"/>
</dbReference>
<evidence type="ECO:0000259" key="1">
    <source>
        <dbReference type="Pfam" id="PF12697"/>
    </source>
</evidence>
<reference evidence="2 3" key="1">
    <citation type="submission" date="2019-06" db="EMBL/GenBank/DDBJ databases">
        <title>Sequencing the genomes of 1000 actinobacteria strains.</title>
        <authorList>
            <person name="Klenk H.-P."/>
        </authorList>
    </citation>
    <scope>NUCLEOTIDE SEQUENCE [LARGE SCALE GENOMIC DNA]</scope>
    <source>
        <strain evidence="2 3">DSM 20169</strain>
    </source>
</reference>
<evidence type="ECO:0000313" key="3">
    <source>
        <dbReference type="Proteomes" id="UP000317209"/>
    </source>
</evidence>
<gene>
    <name evidence="2" type="ORF">FB560_1971</name>
</gene>
<dbReference type="OrthoDB" id="9804723at2"/>
<dbReference type="RefSeq" id="WP_141872181.1">
    <property type="nucleotide sequence ID" value="NZ_VFOX01000001.1"/>
</dbReference>
<evidence type="ECO:0000313" key="2">
    <source>
        <dbReference type="EMBL" id="TQL86317.1"/>
    </source>
</evidence>
<dbReference type="Proteomes" id="UP000317209">
    <property type="component" value="Unassembled WGS sequence"/>
</dbReference>
<dbReference type="EMBL" id="VFOX01000001">
    <property type="protein sequence ID" value="TQL86317.1"/>
    <property type="molecule type" value="Genomic_DNA"/>
</dbReference>
<comment type="caution">
    <text evidence="2">The sequence shown here is derived from an EMBL/GenBank/DDBJ whole genome shotgun (WGS) entry which is preliminary data.</text>
</comment>
<name>A0A543BNA9_9MICO</name>
<keyword evidence="3" id="KW-1185">Reference proteome</keyword>
<dbReference type="GO" id="GO:0016787">
    <property type="term" value="F:hydrolase activity"/>
    <property type="evidence" value="ECO:0007669"/>
    <property type="project" value="UniProtKB-KW"/>
</dbReference>
<proteinExistence type="predicted"/>